<evidence type="ECO:0000256" key="6">
    <source>
        <dbReference type="SAM" id="SignalP"/>
    </source>
</evidence>
<dbReference type="Proteomes" id="UP000007089">
    <property type="component" value="Chromosome"/>
</dbReference>
<dbReference type="Pfam" id="PF03562">
    <property type="entry name" value="MltA"/>
    <property type="match status" value="1"/>
</dbReference>
<keyword evidence="3" id="KW-0456">Lyase</keyword>
<dbReference type="PIRSF" id="PIRSF019422">
    <property type="entry name" value="MltA"/>
    <property type="match status" value="1"/>
</dbReference>
<evidence type="ECO:0000313" key="9">
    <source>
        <dbReference type="Proteomes" id="UP000007089"/>
    </source>
</evidence>
<dbReference type="GO" id="GO:0019867">
    <property type="term" value="C:outer membrane"/>
    <property type="evidence" value="ECO:0007669"/>
    <property type="project" value="InterPro"/>
</dbReference>
<dbReference type="GO" id="GO:0004553">
    <property type="term" value="F:hydrolase activity, hydrolyzing O-glycosyl compounds"/>
    <property type="evidence" value="ECO:0007669"/>
    <property type="project" value="InterPro"/>
</dbReference>
<dbReference type="CDD" id="cd14668">
    <property type="entry name" value="mlta_B"/>
    <property type="match status" value="1"/>
</dbReference>
<dbReference type="InterPro" id="IPR005300">
    <property type="entry name" value="MltA_B"/>
</dbReference>
<dbReference type="Gene3D" id="2.40.40.10">
    <property type="entry name" value="RlpA-like domain"/>
    <property type="match status" value="1"/>
</dbReference>
<keyword evidence="6" id="KW-0732">Signal</keyword>
<keyword evidence="4" id="KW-0961">Cell wall biogenesis/degradation</keyword>
<evidence type="ECO:0000259" key="7">
    <source>
        <dbReference type="SMART" id="SM00925"/>
    </source>
</evidence>
<feature type="signal peptide" evidence="6">
    <location>
        <begin position="1"/>
        <end position="24"/>
    </location>
</feature>
<reference evidence="8" key="1">
    <citation type="submission" date="2009-01" db="EMBL/GenBank/DDBJ databases">
        <title>Complete sequence of Anaeromyxobacter dehalogenans 2CP-1.</title>
        <authorList>
            <consortium name="US DOE Joint Genome Institute"/>
            <person name="Lucas S."/>
            <person name="Copeland A."/>
            <person name="Lapidus A."/>
            <person name="Glavina del Rio T."/>
            <person name="Dalin E."/>
            <person name="Tice H."/>
            <person name="Bruce D."/>
            <person name="Goodwin L."/>
            <person name="Pitluck S."/>
            <person name="Saunders E."/>
            <person name="Brettin T."/>
            <person name="Detter J.C."/>
            <person name="Han C."/>
            <person name="Larimer F."/>
            <person name="Land M."/>
            <person name="Hauser L."/>
            <person name="Kyrpides N."/>
            <person name="Ovchinnikova G."/>
            <person name="Beliaev A.S."/>
            <person name="Richardson P."/>
        </authorList>
    </citation>
    <scope>NUCLEOTIDE SEQUENCE</scope>
    <source>
        <strain evidence="8">2CP-1</strain>
    </source>
</reference>
<protein>
    <recommendedName>
        <fullName evidence="2">peptidoglycan lytic exotransglycosylase</fullName>
        <ecNumber evidence="2">4.2.2.n1</ecNumber>
    </recommendedName>
    <alternativeName>
        <fullName evidence="5">Murein hydrolase A</fullName>
    </alternativeName>
</protein>
<evidence type="ECO:0000256" key="4">
    <source>
        <dbReference type="ARBA" id="ARBA00023316"/>
    </source>
</evidence>
<dbReference type="GO" id="GO:0071555">
    <property type="term" value="P:cell wall organization"/>
    <property type="evidence" value="ECO:0007669"/>
    <property type="project" value="UniProtKB-KW"/>
</dbReference>
<dbReference type="GO" id="GO:0009254">
    <property type="term" value="P:peptidoglycan turnover"/>
    <property type="evidence" value="ECO:0007669"/>
    <property type="project" value="InterPro"/>
</dbReference>
<dbReference type="GO" id="GO:0008933">
    <property type="term" value="F:peptidoglycan lytic transglycosylase activity"/>
    <property type="evidence" value="ECO:0007669"/>
    <property type="project" value="TreeGrafter"/>
</dbReference>
<evidence type="ECO:0000256" key="5">
    <source>
        <dbReference type="ARBA" id="ARBA00030918"/>
    </source>
</evidence>
<gene>
    <name evidence="8" type="ordered locus">A2cp1_0069</name>
</gene>
<accession>B8J7T6</accession>
<evidence type="ECO:0000256" key="3">
    <source>
        <dbReference type="ARBA" id="ARBA00023239"/>
    </source>
</evidence>
<feature type="chain" id="PRO_5002874978" description="peptidoglycan lytic exotransglycosylase" evidence="6">
    <location>
        <begin position="25"/>
        <end position="395"/>
    </location>
</feature>
<dbReference type="InterPro" id="IPR010611">
    <property type="entry name" value="3D_dom"/>
</dbReference>
<dbReference type="PANTHER" id="PTHR30124:SF0">
    <property type="entry name" value="MEMBRANE-BOUND LYTIC MUREIN TRANSGLYCOSYLASE A"/>
    <property type="match status" value="1"/>
</dbReference>
<dbReference type="PROSITE" id="PS51257">
    <property type="entry name" value="PROKAR_LIPOPROTEIN"/>
    <property type="match status" value="1"/>
</dbReference>
<organism evidence="8 9">
    <name type="scientific">Anaeromyxobacter dehalogenans (strain ATCC BAA-258 / DSM 21875 / 2CP-1)</name>
    <dbReference type="NCBI Taxonomy" id="455488"/>
    <lineage>
        <taxon>Bacteria</taxon>
        <taxon>Pseudomonadati</taxon>
        <taxon>Myxococcota</taxon>
        <taxon>Myxococcia</taxon>
        <taxon>Myxococcales</taxon>
        <taxon>Cystobacterineae</taxon>
        <taxon>Anaeromyxobacteraceae</taxon>
        <taxon>Anaeromyxobacter</taxon>
    </lineage>
</organism>
<feature type="domain" description="Lytic transglycosylase MltA" evidence="7">
    <location>
        <begin position="142"/>
        <end position="297"/>
    </location>
</feature>
<dbReference type="CAZy" id="GH102">
    <property type="family name" value="Glycoside Hydrolase Family 102"/>
</dbReference>
<dbReference type="EMBL" id="CP001359">
    <property type="protein sequence ID" value="ACL63428.1"/>
    <property type="molecule type" value="Genomic_DNA"/>
</dbReference>
<evidence type="ECO:0000256" key="1">
    <source>
        <dbReference type="ARBA" id="ARBA00001420"/>
    </source>
</evidence>
<name>B8J7T6_ANAD2</name>
<dbReference type="CDD" id="cd14485">
    <property type="entry name" value="mltA_like_LT_A"/>
    <property type="match status" value="1"/>
</dbReference>
<dbReference type="InterPro" id="IPR036908">
    <property type="entry name" value="RlpA-like_sf"/>
</dbReference>
<dbReference type="Pfam" id="PF06725">
    <property type="entry name" value="3D"/>
    <property type="match status" value="1"/>
</dbReference>
<dbReference type="SUPFAM" id="SSF50685">
    <property type="entry name" value="Barwin-like endoglucanases"/>
    <property type="match status" value="1"/>
</dbReference>
<evidence type="ECO:0000313" key="8">
    <source>
        <dbReference type="EMBL" id="ACL63428.1"/>
    </source>
</evidence>
<sequence>MRRTPLEHALLAALALSVAACRHAPPPAPARTADEALREVPPSDLPAFADDLDYAGLEDAIGRSETWLARLAASDPGRTFAYGRERVPLARVQATLARFRTVVAARPAPAALRETLRREFRAFRSAGDGRGTVLFTGYYLPELRGALARGGPYRVPLHRAPDDLVVVRARDFPQVAEDLVGRVEQGRLVPYPTRADIARGALDGKGAELCYVDSALDAFFLEIQGSGVVRLEDGSSRVVTYAGKNGQRYAAVGAELIRRGALRREEVSMQSIRAWLLAHPEEQAAVLATNPSYVFFRFADDAIGALGVPVTPDRTIAADAKVFPKGGLAFLETERPVDATSATLRPFSRFVLDQDAGGAIRTSGRVDLYLGSGPYAANAAGRMKQPGRLWYLLLR</sequence>
<dbReference type="InterPro" id="IPR026044">
    <property type="entry name" value="MltA"/>
</dbReference>
<dbReference type="HOGENOM" id="CLU_037751_1_1_7"/>
<dbReference type="AlphaFoldDB" id="B8J7T6"/>
<dbReference type="KEGG" id="acp:A2cp1_0069"/>
<dbReference type="RefSeq" id="WP_012631521.1">
    <property type="nucleotide sequence ID" value="NC_011891.1"/>
</dbReference>
<dbReference type="EC" id="4.2.2.n1" evidence="2"/>
<dbReference type="GO" id="GO:0009253">
    <property type="term" value="P:peptidoglycan catabolic process"/>
    <property type="evidence" value="ECO:0007669"/>
    <property type="project" value="TreeGrafter"/>
</dbReference>
<dbReference type="PANTHER" id="PTHR30124">
    <property type="entry name" value="MEMBRANE-BOUND LYTIC MUREIN TRANSGLYCOSYLASE A"/>
    <property type="match status" value="1"/>
</dbReference>
<proteinExistence type="predicted"/>
<evidence type="ECO:0000256" key="2">
    <source>
        <dbReference type="ARBA" id="ARBA00012587"/>
    </source>
</evidence>
<dbReference type="Gene3D" id="2.40.240.50">
    <property type="entry name" value="Barwin-like endoglucanases"/>
    <property type="match status" value="1"/>
</dbReference>
<keyword evidence="9" id="KW-1185">Reference proteome</keyword>
<comment type="catalytic activity">
    <reaction evidence="1">
        <text>Exolytic cleavage of the (1-&gt;4)-beta-glycosidic linkage between N-acetylmuramic acid (MurNAc) and N-acetylglucosamine (GlcNAc) residues in peptidoglycan, from either the reducing or the non-reducing ends of the peptidoglycan chains, with concomitant formation of a 1,6-anhydrobond in the MurNAc residue.</text>
        <dbReference type="EC" id="4.2.2.n1"/>
    </reaction>
</comment>
<dbReference type="SMART" id="SM00925">
    <property type="entry name" value="MltA"/>
    <property type="match status" value="1"/>
</dbReference>